<keyword evidence="6" id="KW-0378">Hydrolase</keyword>
<evidence type="ECO:0000256" key="5">
    <source>
        <dbReference type="ARBA" id="ARBA00022741"/>
    </source>
</evidence>
<dbReference type="GO" id="GO:0016787">
    <property type="term" value="F:hydrolase activity"/>
    <property type="evidence" value="ECO:0007669"/>
    <property type="project" value="UniProtKB-KW"/>
</dbReference>
<feature type="region of interest" description="Disordered" evidence="12">
    <location>
        <begin position="174"/>
        <end position="194"/>
    </location>
</feature>
<dbReference type="Gene3D" id="3.40.50.300">
    <property type="entry name" value="P-loop containing nucleotide triphosphate hydrolases"/>
    <property type="match status" value="2"/>
</dbReference>
<gene>
    <name evidence="14" type="ORF">BRAFLDRAFT_119350</name>
</gene>
<evidence type="ECO:0000256" key="1">
    <source>
        <dbReference type="ARBA" id="ARBA00004201"/>
    </source>
</evidence>
<dbReference type="GO" id="GO:0005524">
    <property type="term" value="F:ATP binding"/>
    <property type="evidence" value="ECO:0007669"/>
    <property type="project" value="UniProtKB-KW"/>
</dbReference>
<dbReference type="GO" id="GO:0000932">
    <property type="term" value="C:P-body"/>
    <property type="evidence" value="ECO:0007669"/>
    <property type="project" value="UniProtKB-SubCell"/>
</dbReference>
<evidence type="ECO:0000256" key="3">
    <source>
        <dbReference type="ARBA" id="ARBA00012552"/>
    </source>
</evidence>
<dbReference type="CDD" id="cd18038">
    <property type="entry name" value="DEXXQc_Helz-like"/>
    <property type="match status" value="1"/>
</dbReference>
<evidence type="ECO:0000256" key="11">
    <source>
        <dbReference type="ARBA" id="ARBA00047984"/>
    </source>
</evidence>
<dbReference type="GO" id="GO:0003723">
    <property type="term" value="F:RNA binding"/>
    <property type="evidence" value="ECO:0007669"/>
    <property type="project" value="UniProtKB-KW"/>
</dbReference>
<dbReference type="PANTHER" id="PTHR45418:SF1">
    <property type="entry name" value="CANCER_TESTIS ANTIGEN 55"/>
    <property type="match status" value="1"/>
</dbReference>
<keyword evidence="7" id="KW-0347">Helicase</keyword>
<evidence type="ECO:0000256" key="9">
    <source>
        <dbReference type="ARBA" id="ARBA00022884"/>
    </source>
</evidence>
<keyword evidence="4" id="KW-0963">Cytoplasm</keyword>
<dbReference type="AlphaFoldDB" id="C3YVC8"/>
<organism>
    <name type="scientific">Branchiostoma floridae</name>
    <name type="common">Florida lancelet</name>
    <name type="synonym">Amphioxus</name>
    <dbReference type="NCBI Taxonomy" id="7739"/>
    <lineage>
        <taxon>Eukaryota</taxon>
        <taxon>Metazoa</taxon>
        <taxon>Chordata</taxon>
        <taxon>Cephalochordata</taxon>
        <taxon>Leptocardii</taxon>
        <taxon>Amphioxiformes</taxon>
        <taxon>Branchiostomatidae</taxon>
        <taxon>Branchiostoma</taxon>
    </lineage>
</organism>
<comment type="similarity">
    <text evidence="2">Belongs to the DNA2/NAM7 helicase family. SDE3 subfamily.</text>
</comment>
<dbReference type="Pfam" id="PF21633">
    <property type="entry name" value="MOV-10_Ig-like"/>
    <property type="match status" value="1"/>
</dbReference>
<keyword evidence="8" id="KW-0067">ATP-binding</keyword>
<dbReference type="GO" id="GO:0032574">
    <property type="term" value="F:5'-3' RNA helicase activity"/>
    <property type="evidence" value="ECO:0007669"/>
    <property type="project" value="InterPro"/>
</dbReference>
<reference evidence="14" key="1">
    <citation type="journal article" date="2008" name="Nature">
        <title>The amphioxus genome and the evolution of the chordate karyotype.</title>
        <authorList>
            <consortium name="US DOE Joint Genome Institute (JGI-PGF)"/>
            <person name="Putnam N.H."/>
            <person name="Butts T."/>
            <person name="Ferrier D.E.K."/>
            <person name="Furlong R.F."/>
            <person name="Hellsten U."/>
            <person name="Kawashima T."/>
            <person name="Robinson-Rechavi M."/>
            <person name="Shoguchi E."/>
            <person name="Terry A."/>
            <person name="Yu J.-K."/>
            <person name="Benito-Gutierrez E.L."/>
            <person name="Dubchak I."/>
            <person name="Garcia-Fernandez J."/>
            <person name="Gibson-Brown J.J."/>
            <person name="Grigoriev I.V."/>
            <person name="Horton A.C."/>
            <person name="de Jong P.J."/>
            <person name="Jurka J."/>
            <person name="Kapitonov V.V."/>
            <person name="Kohara Y."/>
            <person name="Kuroki Y."/>
            <person name="Lindquist E."/>
            <person name="Lucas S."/>
            <person name="Osoegawa K."/>
            <person name="Pennacchio L.A."/>
            <person name="Salamov A.A."/>
            <person name="Satou Y."/>
            <person name="Sauka-Spengler T."/>
            <person name="Schmutz J."/>
            <person name="Shin-I T."/>
            <person name="Toyoda A."/>
            <person name="Bronner-Fraser M."/>
            <person name="Fujiyama A."/>
            <person name="Holland L.Z."/>
            <person name="Holland P.W.H."/>
            <person name="Satoh N."/>
            <person name="Rokhsar D.S."/>
        </authorList>
    </citation>
    <scope>NUCLEOTIDE SEQUENCE [LARGE SCALE GENOMIC DNA]</scope>
    <source>
        <strain evidence="14">S238N-H82</strain>
        <tissue evidence="14">Testes</tissue>
    </source>
</reference>
<evidence type="ECO:0000259" key="13">
    <source>
        <dbReference type="SMART" id="SM00382"/>
    </source>
</evidence>
<name>C3YVC8_BRAFL</name>
<comment type="subcellular location">
    <subcellularLocation>
        <location evidence="1">Cytoplasm</location>
        <location evidence="1">P-body</location>
    </subcellularLocation>
</comment>
<dbReference type="Pfam" id="PF21632">
    <property type="entry name" value="MOV-10_N"/>
    <property type="match status" value="1"/>
</dbReference>
<feature type="domain" description="AAA+ ATPase" evidence="13">
    <location>
        <begin position="566"/>
        <end position="751"/>
    </location>
</feature>
<dbReference type="InterPro" id="IPR027417">
    <property type="entry name" value="P-loop_NTPase"/>
</dbReference>
<feature type="region of interest" description="Disordered" evidence="12">
    <location>
        <begin position="1009"/>
        <end position="1060"/>
    </location>
</feature>
<dbReference type="CDD" id="cd18808">
    <property type="entry name" value="SF1_C_Upf1"/>
    <property type="match status" value="1"/>
</dbReference>
<evidence type="ECO:0000256" key="10">
    <source>
        <dbReference type="ARBA" id="ARBA00023158"/>
    </source>
</evidence>
<accession>C3YVC8</accession>
<dbReference type="InterPro" id="IPR049077">
    <property type="entry name" value="MOV-10_Ig-like"/>
</dbReference>
<dbReference type="eggNOG" id="KOG1804">
    <property type="taxonomic scope" value="Eukaryota"/>
</dbReference>
<dbReference type="Pfam" id="PF13087">
    <property type="entry name" value="AAA_12"/>
    <property type="match status" value="1"/>
</dbReference>
<dbReference type="InterPro" id="IPR049080">
    <property type="entry name" value="MOV-10-like_beta-barrel"/>
</dbReference>
<evidence type="ECO:0000256" key="2">
    <source>
        <dbReference type="ARBA" id="ARBA00005601"/>
    </source>
</evidence>
<proteinExistence type="inferred from homology"/>
<dbReference type="InterPro" id="IPR049079">
    <property type="entry name" value="Mov-10_helical"/>
</dbReference>
<dbReference type="InterPro" id="IPR003593">
    <property type="entry name" value="AAA+_ATPase"/>
</dbReference>
<protein>
    <recommendedName>
        <fullName evidence="3">RNA helicase</fullName>
        <ecNumber evidence="3">3.6.4.13</ecNumber>
    </recommendedName>
</protein>
<dbReference type="Pfam" id="PF21635">
    <property type="entry name" value="Mov-10_helical"/>
    <property type="match status" value="1"/>
</dbReference>
<comment type="catalytic activity">
    <reaction evidence="11">
        <text>ATP + H2O = ADP + phosphate + H(+)</text>
        <dbReference type="Rhea" id="RHEA:13065"/>
        <dbReference type="ChEBI" id="CHEBI:15377"/>
        <dbReference type="ChEBI" id="CHEBI:15378"/>
        <dbReference type="ChEBI" id="CHEBI:30616"/>
        <dbReference type="ChEBI" id="CHEBI:43474"/>
        <dbReference type="ChEBI" id="CHEBI:456216"/>
        <dbReference type="EC" id="3.6.4.13"/>
    </reaction>
</comment>
<evidence type="ECO:0000313" key="14">
    <source>
        <dbReference type="EMBL" id="EEN55844.1"/>
    </source>
</evidence>
<dbReference type="EC" id="3.6.4.13" evidence="3"/>
<dbReference type="STRING" id="7739.C3YVC8"/>
<keyword evidence="9" id="KW-0694">RNA-binding</keyword>
<evidence type="ECO:0000256" key="8">
    <source>
        <dbReference type="ARBA" id="ARBA00022840"/>
    </source>
</evidence>
<dbReference type="InterPro" id="IPR041679">
    <property type="entry name" value="DNA2/NAM7-like_C"/>
</dbReference>
<evidence type="ECO:0000256" key="4">
    <source>
        <dbReference type="ARBA" id="ARBA00022490"/>
    </source>
</evidence>
<dbReference type="Pfam" id="PF13086">
    <property type="entry name" value="AAA_11"/>
    <property type="match status" value="2"/>
</dbReference>
<dbReference type="GO" id="GO:0031047">
    <property type="term" value="P:regulatory ncRNA-mediated gene silencing"/>
    <property type="evidence" value="ECO:0007669"/>
    <property type="project" value="UniProtKB-KW"/>
</dbReference>
<dbReference type="FunFam" id="3.40.50.300:FF:000608">
    <property type="entry name" value="Mov10 RISC complex RNA helicase"/>
    <property type="match status" value="1"/>
</dbReference>
<feature type="compositionally biased region" description="Acidic residues" evidence="12">
    <location>
        <begin position="1029"/>
        <end position="1038"/>
    </location>
</feature>
<dbReference type="InParanoid" id="C3YVC8"/>
<dbReference type="InterPro" id="IPR026122">
    <property type="entry name" value="MOV-10/SDE3_DEXXQ/H-box"/>
</dbReference>
<dbReference type="Pfam" id="PF21634">
    <property type="entry name" value="MOV-10_beta-barrel"/>
    <property type="match status" value="1"/>
</dbReference>
<evidence type="ECO:0000256" key="6">
    <source>
        <dbReference type="ARBA" id="ARBA00022801"/>
    </source>
</evidence>
<dbReference type="PANTHER" id="PTHR45418">
    <property type="entry name" value="CANCER/TESTIS ANTIGEN 55"/>
    <property type="match status" value="1"/>
</dbReference>
<dbReference type="FunCoup" id="C3YVC8">
    <property type="interactions" value="27"/>
</dbReference>
<evidence type="ECO:0000256" key="12">
    <source>
        <dbReference type="SAM" id="MobiDB-lite"/>
    </source>
</evidence>
<dbReference type="FunFam" id="3.40.50.300:FF:001941">
    <property type="entry name" value="Mov10 RISC complex RNA helicase"/>
    <property type="match status" value="1"/>
</dbReference>
<dbReference type="SMART" id="SM00382">
    <property type="entry name" value="AAA"/>
    <property type="match status" value="1"/>
</dbReference>
<keyword evidence="10" id="KW-0943">RNA-mediated gene silencing</keyword>
<sequence>MSSGNSFSEIVQWVWDLLFWWQDDLCWVNYVGVYERAPYSQEQHQPAYFALKNPSPILPIAGYVTESPGSIMVQFTISERQRIGLTFLQFLEEHNLKEADLTKTRIKEIYNTQFRQAQNFQQIPNCSSVLFTLSRLRKIHIETDIVRFGPRRSPFQRKSRLAVDQYIGLSQARKNEAKKVPGDQNKQEQPPPVFTSRRQRVQHLLKGLKTRRHELAENKEEVEVFTDHDAEGGAMHISLQSGEELRFNINIRNTSDTESVQFCRCELLRGVRAFQLSDQENISQGFGQKTVTLQPGQQYTVEVKCLARFLGQYRAPIALEFRRLASATPFHIVRNLSARVSNQMVDELRPKVPYKHPPRVTFNRKKFRVVDGVPLPPALLENSMTIDTLSPRFSCLLHMEEVQMEVDIRRYDMQGAVMSRKGNMLLLKVPGLAENRPSVLRGDFLFARERGPDGVDNVEFKGYVHHIERDCVSLGFNYRLLDKFIDGMKFDVRFSFNRLPQRLQHRAVQLAEEHSLGDVLFPTLQIAGSKGILHSPTEQLKLYDRSIEENAEQYLAVRHIVAGSSRPAPYLLFGPPGTGKTVTLVEAIKQVLKCLPSSTVLACAPSNSAADLLTQRLLNHIPAAQLIRLNALSRSWDNVPSSIKNVCNYDRMTGKYSFPAKQELQKYKVLVTTLVTAGRLASANFPPGHFTHVFIDEAGHAVEPECLIALAGLLDFHTPDGGQLVLAGDPKQLGPVLRSPFAVQFGLDVSLLERYMTTCDLYQRMPTTPGSQAVPYDPRFVTKLLRNYRNHPAILQLPSLEFYDGELIPCADKLARESLCNLEMLPKKGFPIIFHGVVGEDLREERSPSFFNPEEVVTVLRHTRDLLEAKGLGIKITEKEIGIISPYRKQVNKIQRMMKAHHLSNIKVGSVEEFQGEERRIIIISTVRSNPDFLPMDIDFKLGFLRNPKRFNVAITRSKALLIIVGNPHVLSRDKHWNSFLEYCIGNGAYVGCDFQTAEDEAEEITQRLAAVGLDDEEPEKDNDGEKKEEDEEEDSDGDWEKIEMSAAEQLLQPSWGADH</sequence>
<dbReference type="EMBL" id="GG666556">
    <property type="protein sequence ID" value="EEN55844.1"/>
    <property type="molecule type" value="Genomic_DNA"/>
</dbReference>
<dbReference type="InterPro" id="IPR049075">
    <property type="entry name" value="MOV-10_N"/>
</dbReference>
<dbReference type="InterPro" id="IPR047187">
    <property type="entry name" value="SF1_C_Upf1"/>
</dbReference>
<dbReference type="InterPro" id="IPR041677">
    <property type="entry name" value="DNA2/NAM7_AAA_11"/>
</dbReference>
<keyword evidence="5" id="KW-0547">Nucleotide-binding</keyword>
<evidence type="ECO:0000256" key="7">
    <source>
        <dbReference type="ARBA" id="ARBA00022806"/>
    </source>
</evidence>
<dbReference type="SUPFAM" id="SSF52540">
    <property type="entry name" value="P-loop containing nucleoside triphosphate hydrolases"/>
    <property type="match status" value="1"/>
</dbReference>